<evidence type="ECO:0000313" key="2">
    <source>
        <dbReference type="EMBL" id="THG92627.1"/>
    </source>
</evidence>
<accession>A0A4S4K679</accession>
<name>A0A4S4K679_9APHY</name>
<feature type="compositionally biased region" description="Basic and acidic residues" evidence="1">
    <location>
        <begin position="105"/>
        <end position="122"/>
    </location>
</feature>
<gene>
    <name evidence="2" type="ORF">EW026_g8338</name>
</gene>
<dbReference type="AlphaFoldDB" id="A0A4S4K679"/>
<feature type="region of interest" description="Disordered" evidence="1">
    <location>
        <begin position="101"/>
        <end position="122"/>
    </location>
</feature>
<sequence length="122" mass="13825">MSTPAANAASGSNDALRAAHNRLKFALWDDMEEARRRVLETRDERMEWLEDCVALLMGGDWDSVPVCKFFDVVANAVQNLPNSSWAQRVIFEFPRIVEFFPGENSGDRKRADPEDLKSPDIP</sequence>
<keyword evidence="3" id="KW-1185">Reference proteome</keyword>
<evidence type="ECO:0000256" key="1">
    <source>
        <dbReference type="SAM" id="MobiDB-lite"/>
    </source>
</evidence>
<dbReference type="Proteomes" id="UP000309038">
    <property type="component" value="Unassembled WGS sequence"/>
</dbReference>
<organism evidence="2 3">
    <name type="scientific">Hermanssonia centrifuga</name>
    <dbReference type="NCBI Taxonomy" id="98765"/>
    <lineage>
        <taxon>Eukaryota</taxon>
        <taxon>Fungi</taxon>
        <taxon>Dikarya</taxon>
        <taxon>Basidiomycota</taxon>
        <taxon>Agaricomycotina</taxon>
        <taxon>Agaricomycetes</taxon>
        <taxon>Polyporales</taxon>
        <taxon>Meruliaceae</taxon>
        <taxon>Hermanssonia</taxon>
    </lineage>
</organism>
<protein>
    <submittedName>
        <fullName evidence="2">Uncharacterized protein</fullName>
    </submittedName>
</protein>
<comment type="caution">
    <text evidence="2">The sequence shown here is derived from an EMBL/GenBank/DDBJ whole genome shotgun (WGS) entry which is preliminary data.</text>
</comment>
<evidence type="ECO:0000313" key="3">
    <source>
        <dbReference type="Proteomes" id="UP000309038"/>
    </source>
</evidence>
<dbReference type="EMBL" id="SGPJ01001050">
    <property type="protein sequence ID" value="THG92627.1"/>
    <property type="molecule type" value="Genomic_DNA"/>
</dbReference>
<proteinExistence type="predicted"/>
<reference evidence="2 3" key="1">
    <citation type="submission" date="2019-02" db="EMBL/GenBank/DDBJ databases">
        <title>Genome sequencing of the rare red list fungi Phlebia centrifuga.</title>
        <authorList>
            <person name="Buettner E."/>
            <person name="Kellner H."/>
        </authorList>
    </citation>
    <scope>NUCLEOTIDE SEQUENCE [LARGE SCALE GENOMIC DNA]</scope>
    <source>
        <strain evidence="2 3">DSM 108282</strain>
    </source>
</reference>